<dbReference type="InterPro" id="IPR033645">
    <property type="entry name" value="VirB9/CagX/TrbG_C"/>
</dbReference>
<evidence type="ECO:0000313" key="5">
    <source>
        <dbReference type="EMBL" id="PRD49644.1"/>
    </source>
</evidence>
<dbReference type="Gene3D" id="2.60.40.2500">
    <property type="match status" value="1"/>
</dbReference>
<protein>
    <submittedName>
        <fullName evidence="5">P-type conjugative transfer protein VirB9</fullName>
    </submittedName>
</protein>
<keyword evidence="3" id="KW-0843">Virulence</keyword>
<feature type="chain" id="PRO_5015550159" evidence="4">
    <location>
        <begin position="22"/>
        <end position="267"/>
    </location>
</feature>
<dbReference type="InterPro" id="IPR014148">
    <property type="entry name" value="VirB9"/>
</dbReference>
<dbReference type="NCBIfam" id="TIGR02781">
    <property type="entry name" value="VirB9"/>
    <property type="match status" value="1"/>
</dbReference>
<organism evidence="5 6">
    <name type="scientific">Phyllobacterium myrsinacearum</name>
    <dbReference type="NCBI Taxonomy" id="28101"/>
    <lineage>
        <taxon>Bacteria</taxon>
        <taxon>Pseudomonadati</taxon>
        <taxon>Pseudomonadota</taxon>
        <taxon>Alphaproteobacteria</taxon>
        <taxon>Hyphomicrobiales</taxon>
        <taxon>Phyllobacteriaceae</taxon>
        <taxon>Phyllobacterium</taxon>
    </lineage>
</organism>
<feature type="signal peptide" evidence="4">
    <location>
        <begin position="1"/>
        <end position="21"/>
    </location>
</feature>
<comment type="caution">
    <text evidence="5">The sequence shown here is derived from an EMBL/GenBank/DDBJ whole genome shotgun (WGS) entry which is preliminary data.</text>
</comment>
<gene>
    <name evidence="5" type="primary">virB9</name>
    <name evidence="5" type="ORF">C5750_24785</name>
</gene>
<dbReference type="Pfam" id="PF03524">
    <property type="entry name" value="CagX"/>
    <property type="match status" value="1"/>
</dbReference>
<evidence type="ECO:0000256" key="2">
    <source>
        <dbReference type="ARBA" id="ARBA00022729"/>
    </source>
</evidence>
<evidence type="ECO:0000313" key="6">
    <source>
        <dbReference type="Proteomes" id="UP000238563"/>
    </source>
</evidence>
<dbReference type="OrthoDB" id="7390264at2"/>
<accession>A0A2S9JA71</accession>
<dbReference type="CDD" id="cd06911">
    <property type="entry name" value="VirB9_CagX_TrbG"/>
    <property type="match status" value="1"/>
</dbReference>
<evidence type="ECO:0000256" key="1">
    <source>
        <dbReference type="ARBA" id="ARBA00006135"/>
    </source>
</evidence>
<name>A0A2S9JA71_9HYPH</name>
<evidence type="ECO:0000256" key="3">
    <source>
        <dbReference type="ARBA" id="ARBA00023026"/>
    </source>
</evidence>
<dbReference type="Proteomes" id="UP000238563">
    <property type="component" value="Unassembled WGS sequence"/>
</dbReference>
<keyword evidence="2 4" id="KW-0732">Signal</keyword>
<comment type="similarity">
    <text evidence="1">Belongs to the TrbG/VirB9 family.</text>
</comment>
<dbReference type="InterPro" id="IPR010258">
    <property type="entry name" value="Conjugal_tfr_TrbG/VirB9/CagX"/>
</dbReference>
<reference evidence="5 6" key="1">
    <citation type="submission" date="2018-02" db="EMBL/GenBank/DDBJ databases">
        <title>The draft genome of Phyllobacterium myrsinacearum DSM5892.</title>
        <authorList>
            <person name="Li L."/>
            <person name="Liu L."/>
            <person name="Zhang X."/>
            <person name="Wang T."/>
        </authorList>
    </citation>
    <scope>NUCLEOTIDE SEQUENCE [LARGE SCALE GENOMIC DNA]</scope>
    <source>
        <strain evidence="5 6">DSM 5892</strain>
    </source>
</reference>
<dbReference type="AlphaFoldDB" id="A0A2S9JA71"/>
<dbReference type="RefSeq" id="WP_105737857.1">
    <property type="nucleotide sequence ID" value="NZ_PVBT01000010.1"/>
</dbReference>
<sequence>MRTFAYACLVLPVGAALTLLAMDGGVRAEVAPRRGAADARVRTVVYNPSNVVAVDATYGVSTMIVLGDTEKIETVAVGDSMSWKIEPNKKGNIIFLKPVEPKAATNMNIVSDRHVYTFVLRAHPDSQSDQTYMVKFRYPDLELDAKLLAQAQRLVSEPNRAGFRHDDANTDYHFRGDRALKPAEAFDDGVKTWFRFQGDVPAIFIVEGGKREILANYRREGDYIVVDKIARQWMLRHGGYATCLFNLNRKTPPAVVADVPVSKKSWR</sequence>
<evidence type="ECO:0000256" key="4">
    <source>
        <dbReference type="SAM" id="SignalP"/>
    </source>
</evidence>
<dbReference type="EMBL" id="PVBT01000010">
    <property type="protein sequence ID" value="PRD49644.1"/>
    <property type="molecule type" value="Genomic_DNA"/>
</dbReference>
<proteinExistence type="inferred from homology"/>
<dbReference type="InterPro" id="IPR038161">
    <property type="entry name" value="VirB9/CagX/TrbG_C_sf"/>
</dbReference>
<keyword evidence="6" id="KW-1185">Reference proteome</keyword>